<evidence type="ECO:0000313" key="2">
    <source>
        <dbReference type="Proteomes" id="UP000288102"/>
    </source>
</evidence>
<dbReference type="Proteomes" id="UP000288102">
    <property type="component" value="Unassembled WGS sequence"/>
</dbReference>
<gene>
    <name evidence="1" type="ORF">D0817_24380</name>
</gene>
<name>A0A434A0D7_9FLAO</name>
<dbReference type="EMBL" id="QWDM01000027">
    <property type="protein sequence ID" value="RUT67833.1"/>
    <property type="molecule type" value="Genomic_DNA"/>
</dbReference>
<sequence length="70" mass="8114">KNIVFNQNGGAHFAPELGGHFELESGAHFKTEWGDQYNRNLHPRSKSIILINIEMNQIIKRFKLKIPEKI</sequence>
<dbReference type="RefSeq" id="WP_238160944.1">
    <property type="nucleotide sequence ID" value="NZ_QWDM01000027.1"/>
</dbReference>
<feature type="non-terminal residue" evidence="1">
    <location>
        <position position="1"/>
    </location>
</feature>
<proteinExistence type="predicted"/>
<evidence type="ECO:0000313" key="1">
    <source>
        <dbReference type="EMBL" id="RUT67833.1"/>
    </source>
</evidence>
<dbReference type="AlphaFoldDB" id="A0A434A0D7"/>
<accession>A0A434A0D7</accession>
<comment type="caution">
    <text evidence="1">The sequence shown here is derived from an EMBL/GenBank/DDBJ whole genome shotgun (WGS) entry which is preliminary data.</text>
</comment>
<organism evidence="1 2">
    <name type="scientific">Flavobacterium cupreum</name>
    <dbReference type="NCBI Taxonomy" id="2133766"/>
    <lineage>
        <taxon>Bacteria</taxon>
        <taxon>Pseudomonadati</taxon>
        <taxon>Bacteroidota</taxon>
        <taxon>Flavobacteriia</taxon>
        <taxon>Flavobacteriales</taxon>
        <taxon>Flavobacteriaceae</taxon>
        <taxon>Flavobacterium</taxon>
    </lineage>
</organism>
<reference evidence="2" key="1">
    <citation type="journal article" date="2019" name="Syst. Appl. Microbiol.">
        <title>Flavobacterium circumlabens sp. nov. and Flavobacterium cupreum sp. nov., two psychrotrophic species isolated from Antarctic environmental samples.</title>
        <authorList>
            <person name="Kralova S."/>
            <person name="Busse H.-J."/>
            <person name="Svec P."/>
            <person name="Maslanova I."/>
            <person name="Stankova E."/>
            <person name="Bartak M."/>
            <person name="Sedlacek I."/>
        </authorList>
    </citation>
    <scope>NUCLEOTIDE SEQUENCE [LARGE SCALE GENOMIC DNA]</scope>
    <source>
        <strain evidence="2">CCM 8825</strain>
    </source>
</reference>
<keyword evidence="2" id="KW-1185">Reference proteome</keyword>
<protein>
    <submittedName>
        <fullName evidence="1">Uncharacterized protein</fullName>
    </submittedName>
</protein>